<dbReference type="GO" id="GO:0000466">
    <property type="term" value="P:maturation of 5.8S rRNA from tricistronic rRNA transcript (SSU-rRNA, 5.8S rRNA, LSU-rRNA)"/>
    <property type="evidence" value="ECO:0007669"/>
    <property type="project" value="TreeGrafter"/>
</dbReference>
<dbReference type="Pfam" id="PF11707">
    <property type="entry name" value="Npa1"/>
    <property type="match status" value="2"/>
</dbReference>
<feature type="domain" description="URB1 N-terminal" evidence="1">
    <location>
        <begin position="152"/>
        <end position="241"/>
    </location>
</feature>
<organism evidence="2 3">
    <name type="scientific">Actinidia rufa</name>
    <dbReference type="NCBI Taxonomy" id="165716"/>
    <lineage>
        <taxon>Eukaryota</taxon>
        <taxon>Viridiplantae</taxon>
        <taxon>Streptophyta</taxon>
        <taxon>Embryophyta</taxon>
        <taxon>Tracheophyta</taxon>
        <taxon>Spermatophyta</taxon>
        <taxon>Magnoliopsida</taxon>
        <taxon>eudicotyledons</taxon>
        <taxon>Gunneridae</taxon>
        <taxon>Pentapetalae</taxon>
        <taxon>asterids</taxon>
        <taxon>Ericales</taxon>
        <taxon>Actinidiaceae</taxon>
        <taxon>Actinidia</taxon>
    </lineage>
</organism>
<proteinExistence type="predicted"/>
<evidence type="ECO:0000313" key="3">
    <source>
        <dbReference type="Proteomes" id="UP000585474"/>
    </source>
</evidence>
<dbReference type="GO" id="GO:0005730">
    <property type="term" value="C:nucleolus"/>
    <property type="evidence" value="ECO:0007669"/>
    <property type="project" value="TreeGrafter"/>
</dbReference>
<keyword evidence="3" id="KW-1185">Reference proteome</keyword>
<dbReference type="InterPro" id="IPR021714">
    <property type="entry name" value="URB1_N"/>
</dbReference>
<evidence type="ECO:0000313" key="2">
    <source>
        <dbReference type="EMBL" id="GFZ14739.1"/>
    </source>
</evidence>
<feature type="domain" description="URB1 N-terminal" evidence="1">
    <location>
        <begin position="22"/>
        <end position="148"/>
    </location>
</feature>
<reference evidence="2 3" key="1">
    <citation type="submission" date="2019-07" db="EMBL/GenBank/DDBJ databases">
        <title>De Novo Assembly of kiwifruit Actinidia rufa.</title>
        <authorList>
            <person name="Sugita-Konishi S."/>
            <person name="Sato K."/>
            <person name="Mori E."/>
            <person name="Abe Y."/>
            <person name="Kisaki G."/>
            <person name="Hamano K."/>
            <person name="Suezawa K."/>
            <person name="Otani M."/>
            <person name="Fukuda T."/>
            <person name="Manabe T."/>
            <person name="Gomi K."/>
            <person name="Tabuchi M."/>
            <person name="Akimitsu K."/>
            <person name="Kataoka I."/>
        </authorList>
    </citation>
    <scope>NUCLEOTIDE SEQUENCE [LARGE SCALE GENOMIC DNA]</scope>
    <source>
        <strain evidence="3">cv. Fuchu</strain>
    </source>
</reference>
<dbReference type="Proteomes" id="UP000585474">
    <property type="component" value="Unassembled WGS sequence"/>
</dbReference>
<dbReference type="PANTHER" id="PTHR13500:SF0">
    <property type="entry name" value="NUCLEOLAR PRE-RIBOSOMAL-ASSOCIATED PROTEIN 1"/>
    <property type="match status" value="1"/>
</dbReference>
<dbReference type="EMBL" id="BJWL01000024">
    <property type="protein sequence ID" value="GFZ14739.1"/>
    <property type="molecule type" value="Genomic_DNA"/>
</dbReference>
<dbReference type="GO" id="GO:0000463">
    <property type="term" value="P:maturation of LSU-rRNA from tricistronic rRNA transcript (SSU-rRNA, 5.8S rRNA, LSU-rRNA)"/>
    <property type="evidence" value="ECO:0007669"/>
    <property type="project" value="TreeGrafter"/>
</dbReference>
<sequence length="479" mass="53114">MEDGDDVEFEGEEFQNSKNFGDVNKELNSKEAKRQNAALLLLAAIVRRGSGLASDVAKSFDFKLPIFPKLAECRRKKFEMKRKHSTRRSFVGFAMSFLEVGKPGLLRWVLQQKEMYSGVLRGLDNDDDETVVYVLSTLRDRILVPESLAGGAAAELAHSILVIVCTDPSNGLMPNLERLPNPLRGNPKRLLGLMKKLKATDIDYHRYLLLAIIKGRPLFGSAYLDEFPYNLEDHASPIWFAAVSLAAALISSVGSGLPFAFLNSQCEDPPSFSSPDVQSVIKCISPRPFTRLVVNKGLLHTNSLVRNGTLMLVLEELKLLDSFISTIESNFCSSNQLMHRWVSLKQDIQDEVRIMLSDTQVLLSLLSSLSTRYKNLGSCLKRAADSEIEQSAKKLKTDAANEEIDILVSGVCSSPDIALLEGSGVVEGMHDVDELNNRDDHAKIAGGMHQCSLRGIPVKDEETHFYSTLLDTLKVYHVS</sequence>
<dbReference type="OrthoDB" id="1743654at2759"/>
<dbReference type="InterPro" id="IPR039844">
    <property type="entry name" value="URB1"/>
</dbReference>
<dbReference type="AlphaFoldDB" id="A0A7J0GV66"/>
<dbReference type="PANTHER" id="PTHR13500">
    <property type="entry name" value="NUCLEOLAR PRERIBOSOMAL-ASSOCIATED PROTEIN 1"/>
    <property type="match status" value="1"/>
</dbReference>
<comment type="caution">
    <text evidence="2">The sequence shown here is derived from an EMBL/GenBank/DDBJ whole genome shotgun (WGS) entry which is preliminary data.</text>
</comment>
<name>A0A7J0GV66_9ERIC</name>
<accession>A0A7J0GV66</accession>
<evidence type="ECO:0000259" key="1">
    <source>
        <dbReference type="Pfam" id="PF11707"/>
    </source>
</evidence>
<protein>
    <recommendedName>
        <fullName evidence="1">URB1 N-terminal domain-containing protein</fullName>
    </recommendedName>
</protein>
<gene>
    <name evidence="2" type="ORF">Acr_24g0009290</name>
</gene>